<reference evidence="3" key="1">
    <citation type="submission" date="2016-10" db="EMBL/GenBank/DDBJ databases">
        <authorList>
            <person name="Varghese N."/>
            <person name="Submissions S."/>
        </authorList>
    </citation>
    <scope>NUCLEOTIDE SEQUENCE [LARGE SCALE GENOMIC DNA]</scope>
    <source>
        <strain evidence="3">CGMCC 4.6825</strain>
    </source>
</reference>
<dbReference type="RefSeq" id="WP_074999931.1">
    <property type="nucleotide sequence ID" value="NZ_FOGO01000004.1"/>
</dbReference>
<gene>
    <name evidence="2" type="ORF">SAMN05421870_104121</name>
</gene>
<name>A0A1H9RYT2_9ACTN</name>
<proteinExistence type="predicted"/>
<accession>A0A1H9RYT2</accession>
<dbReference type="AlphaFoldDB" id="A0A1H9RYT2"/>
<feature type="coiled-coil region" evidence="1">
    <location>
        <begin position="5"/>
        <end position="35"/>
    </location>
</feature>
<sequence length="85" mass="9706">MKLPRELTDAQAKALEENAADYRELKTRIRKFNEAASQRLSAVGLDDVFDDPCGLCNCRTFEFSWYGADICTCHHGRLLHGDFPR</sequence>
<dbReference type="EMBL" id="FOGO01000004">
    <property type="protein sequence ID" value="SER77283.1"/>
    <property type="molecule type" value="Genomic_DNA"/>
</dbReference>
<evidence type="ECO:0000256" key="1">
    <source>
        <dbReference type="SAM" id="Coils"/>
    </source>
</evidence>
<evidence type="ECO:0000313" key="3">
    <source>
        <dbReference type="Proteomes" id="UP000182841"/>
    </source>
</evidence>
<organism evidence="2 3">
    <name type="scientific">Streptomyces qinglanensis</name>
    <dbReference type="NCBI Taxonomy" id="943816"/>
    <lineage>
        <taxon>Bacteria</taxon>
        <taxon>Bacillati</taxon>
        <taxon>Actinomycetota</taxon>
        <taxon>Actinomycetes</taxon>
        <taxon>Kitasatosporales</taxon>
        <taxon>Streptomycetaceae</taxon>
        <taxon>Streptomyces</taxon>
    </lineage>
</organism>
<evidence type="ECO:0000313" key="2">
    <source>
        <dbReference type="EMBL" id="SER77283.1"/>
    </source>
</evidence>
<protein>
    <submittedName>
        <fullName evidence="2">Uncharacterized protein</fullName>
    </submittedName>
</protein>
<keyword evidence="1" id="KW-0175">Coiled coil</keyword>
<keyword evidence="3" id="KW-1185">Reference proteome</keyword>
<dbReference type="Proteomes" id="UP000182841">
    <property type="component" value="Unassembled WGS sequence"/>
</dbReference>